<dbReference type="SUPFAM" id="SSF56112">
    <property type="entry name" value="Protein kinase-like (PK-like)"/>
    <property type="match status" value="1"/>
</dbReference>
<dbReference type="InterPro" id="IPR036322">
    <property type="entry name" value="WD40_repeat_dom_sf"/>
</dbReference>
<dbReference type="Proteomes" id="UP000562352">
    <property type="component" value="Unassembled WGS sequence"/>
</dbReference>
<dbReference type="InterPro" id="IPR015943">
    <property type="entry name" value="WD40/YVTN_repeat-like_dom_sf"/>
</dbReference>
<feature type="binding site" evidence="2">
    <location>
        <position position="36"/>
    </location>
    <ligand>
        <name>ATP</name>
        <dbReference type="ChEBI" id="CHEBI:30616"/>
    </ligand>
</feature>
<dbReference type="Pfam" id="PF00069">
    <property type="entry name" value="Pkinase"/>
    <property type="match status" value="1"/>
</dbReference>
<feature type="region of interest" description="Disordered" evidence="3">
    <location>
        <begin position="270"/>
        <end position="332"/>
    </location>
</feature>
<dbReference type="Gene3D" id="1.10.510.10">
    <property type="entry name" value="Transferase(Phosphotransferase) domain 1"/>
    <property type="match status" value="1"/>
</dbReference>
<dbReference type="InterPro" id="IPR017441">
    <property type="entry name" value="Protein_kinase_ATP_BS"/>
</dbReference>
<feature type="repeat" description="WD" evidence="1">
    <location>
        <begin position="365"/>
        <end position="388"/>
    </location>
</feature>
<protein>
    <submittedName>
        <fullName evidence="5">Serine/threonine protein kinase</fullName>
    </submittedName>
</protein>
<dbReference type="InterPro" id="IPR001680">
    <property type="entry name" value="WD40_rpt"/>
</dbReference>
<dbReference type="CDD" id="cd00200">
    <property type="entry name" value="WD40"/>
    <property type="match status" value="1"/>
</dbReference>
<dbReference type="GO" id="GO:0004674">
    <property type="term" value="F:protein serine/threonine kinase activity"/>
    <property type="evidence" value="ECO:0007669"/>
    <property type="project" value="UniProtKB-KW"/>
</dbReference>
<keyword evidence="1" id="KW-0853">WD repeat</keyword>
<dbReference type="RefSeq" id="WP_184937784.1">
    <property type="nucleotide sequence ID" value="NZ_BAAAWZ010000001.1"/>
</dbReference>
<dbReference type="PROSITE" id="PS50294">
    <property type="entry name" value="WD_REPEATS_REGION"/>
    <property type="match status" value="1"/>
</dbReference>
<name>A0A841D0U6_PLAVE</name>
<evidence type="ECO:0000256" key="2">
    <source>
        <dbReference type="PROSITE-ProRule" id="PRU10141"/>
    </source>
</evidence>
<proteinExistence type="predicted"/>
<dbReference type="Pfam" id="PF00400">
    <property type="entry name" value="WD40"/>
    <property type="match status" value="4"/>
</dbReference>
<dbReference type="PROSITE" id="PS50011">
    <property type="entry name" value="PROTEIN_KINASE_DOM"/>
    <property type="match status" value="1"/>
</dbReference>
<feature type="compositionally biased region" description="Polar residues" evidence="3">
    <location>
        <begin position="270"/>
        <end position="295"/>
    </location>
</feature>
<evidence type="ECO:0000313" key="6">
    <source>
        <dbReference type="Proteomes" id="UP000562352"/>
    </source>
</evidence>
<dbReference type="SMART" id="SM00220">
    <property type="entry name" value="S_TKc"/>
    <property type="match status" value="1"/>
</dbReference>
<keyword evidence="5" id="KW-0808">Transferase</keyword>
<dbReference type="PANTHER" id="PTHR19879">
    <property type="entry name" value="TRANSCRIPTION INITIATION FACTOR TFIID"/>
    <property type="match status" value="1"/>
</dbReference>
<dbReference type="Gene3D" id="3.30.200.20">
    <property type="entry name" value="Phosphorylase Kinase, domain 1"/>
    <property type="match status" value="1"/>
</dbReference>
<feature type="repeat" description="WD" evidence="1">
    <location>
        <begin position="551"/>
        <end position="592"/>
    </location>
</feature>
<dbReference type="InterPro" id="IPR011009">
    <property type="entry name" value="Kinase-like_dom_sf"/>
</dbReference>
<sequence>MVLAERYQMARRLGEGGMGEVWLAEDLRLRRRVAVKIVLSYLGAEPMRAIRLRREAESAAHLQHPGITVVHDVGEHEGHPFFVMELLDGIDLATLLAGSPGGLPVDRVMALGAEIAGALAYAHRKGVVHRDIKPANLMELAEGGVKICDFGISRYAEATKGPTSSGQPIGTYTYMAPELFKGEPADERSDVYSFGCTLYALLTGRPPFTASTPAPVINRHLNDAPVGLSEARAEIPVELDELVLRLLAKNPAERPTLDEVVHRLRTLTRAATAQSSADSRSKPGTSPSAGSTGRTASGAEIRAVHGGTASDPASSQTAQHREPLKSPHPNRRTVLAGGLATLAVIPAGLWVRSAIWPPDVSIARLTGHAHPVTCLAFSPDGRMLASAARPAVSDARADGVWLWDVASRKKIAILDTGSPYIASAAFSPDGRTLATVGSETFDASYSTQLWDVGSRKKTATLGDDVHAVAFSPDGKILAGYGRTGETGPEGWPRYAIMLWDAASRKKITTWGAGVSVDELAYSPNGRLLAVRGTGGVGIPLWDVVSRQKIAVLGGTGEYHQVTFSPDGKILAAAAEGGQAVLWDVASRKEIASLSKVLGMAFSPDSRTLAVCGWSADVRLWDVASRDTRASLTGRSDGALSVAFSPGGEILASGGDDHTIRLWRPL</sequence>
<keyword evidence="5" id="KW-0418">Kinase</keyword>
<dbReference type="GO" id="GO:0005524">
    <property type="term" value="F:ATP binding"/>
    <property type="evidence" value="ECO:0007669"/>
    <property type="project" value="UniProtKB-UniRule"/>
</dbReference>
<dbReference type="CDD" id="cd14014">
    <property type="entry name" value="STKc_PknB_like"/>
    <property type="match status" value="1"/>
</dbReference>
<keyword evidence="6" id="KW-1185">Reference proteome</keyword>
<dbReference type="PANTHER" id="PTHR19879:SF9">
    <property type="entry name" value="TRANSCRIPTION INITIATION FACTOR TFIID SUBUNIT 5"/>
    <property type="match status" value="1"/>
</dbReference>
<evidence type="ECO:0000259" key="4">
    <source>
        <dbReference type="PROSITE" id="PS50011"/>
    </source>
</evidence>
<keyword evidence="5" id="KW-0723">Serine/threonine-protein kinase</keyword>
<organism evidence="5 6">
    <name type="scientific">Planomonospora venezuelensis</name>
    <dbReference type="NCBI Taxonomy" id="1999"/>
    <lineage>
        <taxon>Bacteria</taxon>
        <taxon>Bacillati</taxon>
        <taxon>Actinomycetota</taxon>
        <taxon>Actinomycetes</taxon>
        <taxon>Streptosporangiales</taxon>
        <taxon>Streptosporangiaceae</taxon>
        <taxon>Planomonospora</taxon>
    </lineage>
</organism>
<feature type="repeat" description="WD" evidence="1">
    <location>
        <begin position="596"/>
        <end position="630"/>
    </location>
</feature>
<evidence type="ECO:0000256" key="1">
    <source>
        <dbReference type="PROSITE-ProRule" id="PRU00221"/>
    </source>
</evidence>
<dbReference type="SMART" id="SM00320">
    <property type="entry name" value="WD40"/>
    <property type="match status" value="6"/>
</dbReference>
<dbReference type="Gene3D" id="2.130.10.10">
    <property type="entry name" value="YVTN repeat-like/Quinoprotein amine dehydrogenase"/>
    <property type="match status" value="2"/>
</dbReference>
<dbReference type="PROSITE" id="PS50082">
    <property type="entry name" value="WD_REPEATS_2"/>
    <property type="match status" value="4"/>
</dbReference>
<comment type="caution">
    <text evidence="5">The sequence shown here is derived from an EMBL/GenBank/DDBJ whole genome shotgun (WGS) entry which is preliminary data.</text>
</comment>
<dbReference type="EMBL" id="JACHJJ010000001">
    <property type="protein sequence ID" value="MBB5961166.1"/>
    <property type="molecule type" value="Genomic_DNA"/>
</dbReference>
<dbReference type="AlphaFoldDB" id="A0A841D0U6"/>
<gene>
    <name evidence="5" type="ORF">FHS22_000404</name>
</gene>
<reference evidence="5 6" key="1">
    <citation type="submission" date="2020-08" db="EMBL/GenBank/DDBJ databases">
        <title>Genomic Encyclopedia of Type Strains, Phase III (KMG-III): the genomes of soil and plant-associated and newly described type strains.</title>
        <authorList>
            <person name="Whitman W."/>
        </authorList>
    </citation>
    <scope>NUCLEOTIDE SEQUENCE [LARGE SCALE GENOMIC DNA]</scope>
    <source>
        <strain evidence="5 6">CECT 3303</strain>
    </source>
</reference>
<dbReference type="InterPro" id="IPR000719">
    <property type="entry name" value="Prot_kinase_dom"/>
</dbReference>
<accession>A0A841D0U6</accession>
<keyword evidence="2" id="KW-0547">Nucleotide-binding</keyword>
<evidence type="ECO:0000313" key="5">
    <source>
        <dbReference type="EMBL" id="MBB5961166.1"/>
    </source>
</evidence>
<keyword evidence="2" id="KW-0067">ATP-binding</keyword>
<feature type="domain" description="Protein kinase" evidence="4">
    <location>
        <begin position="7"/>
        <end position="267"/>
    </location>
</feature>
<dbReference type="SUPFAM" id="SSF50978">
    <property type="entry name" value="WD40 repeat-like"/>
    <property type="match status" value="1"/>
</dbReference>
<dbReference type="PROSITE" id="PS00107">
    <property type="entry name" value="PROTEIN_KINASE_ATP"/>
    <property type="match status" value="1"/>
</dbReference>
<feature type="repeat" description="WD" evidence="1">
    <location>
        <begin position="631"/>
        <end position="665"/>
    </location>
</feature>
<evidence type="ECO:0000256" key="3">
    <source>
        <dbReference type="SAM" id="MobiDB-lite"/>
    </source>
</evidence>